<dbReference type="Proteomes" id="UP000784294">
    <property type="component" value="Unassembled WGS sequence"/>
</dbReference>
<feature type="region of interest" description="Disordered" evidence="1">
    <location>
        <begin position="51"/>
        <end position="136"/>
    </location>
</feature>
<organism evidence="2 3">
    <name type="scientific">Protopolystoma xenopodis</name>
    <dbReference type="NCBI Taxonomy" id="117903"/>
    <lineage>
        <taxon>Eukaryota</taxon>
        <taxon>Metazoa</taxon>
        <taxon>Spiralia</taxon>
        <taxon>Lophotrochozoa</taxon>
        <taxon>Platyhelminthes</taxon>
        <taxon>Monogenea</taxon>
        <taxon>Polyopisthocotylea</taxon>
        <taxon>Polystomatidea</taxon>
        <taxon>Polystomatidae</taxon>
        <taxon>Protopolystoma</taxon>
    </lineage>
</organism>
<accession>A0A3S5CRY5</accession>
<reference evidence="2" key="1">
    <citation type="submission" date="2018-11" db="EMBL/GenBank/DDBJ databases">
        <authorList>
            <consortium name="Pathogen Informatics"/>
        </authorList>
    </citation>
    <scope>NUCLEOTIDE SEQUENCE</scope>
</reference>
<dbReference type="AlphaFoldDB" id="A0A3S5CRY5"/>
<evidence type="ECO:0000313" key="3">
    <source>
        <dbReference type="Proteomes" id="UP000784294"/>
    </source>
</evidence>
<protein>
    <submittedName>
        <fullName evidence="2">Uncharacterized protein</fullName>
    </submittedName>
</protein>
<feature type="compositionally biased region" description="Polar residues" evidence="1">
    <location>
        <begin position="51"/>
        <end position="67"/>
    </location>
</feature>
<feature type="compositionally biased region" description="Basic and acidic residues" evidence="1">
    <location>
        <begin position="73"/>
        <end position="83"/>
    </location>
</feature>
<sequence>MLLCRGRSGQSNTPRSGFYPIASSGAQVSTSVHPSGESGLITTVTCSEANSVHSHSSRTGHGPSNGTLMDASEAARSRGEAFAEARFSGRTTVPPPVTTHSAQTAPTVTQTTPSASSLSNTGHVSSDHQTHSGQSL</sequence>
<proteinExistence type="predicted"/>
<feature type="compositionally biased region" description="Low complexity" evidence="1">
    <location>
        <begin position="101"/>
        <end position="117"/>
    </location>
</feature>
<name>A0A3S5CRY5_9PLAT</name>
<dbReference type="EMBL" id="CAAALY010124288">
    <property type="protein sequence ID" value="VEL31588.1"/>
    <property type="molecule type" value="Genomic_DNA"/>
</dbReference>
<feature type="non-terminal residue" evidence="2">
    <location>
        <position position="1"/>
    </location>
</feature>
<gene>
    <name evidence="2" type="ORF">PXEA_LOCUS25028</name>
</gene>
<evidence type="ECO:0000256" key="1">
    <source>
        <dbReference type="SAM" id="MobiDB-lite"/>
    </source>
</evidence>
<keyword evidence="3" id="KW-1185">Reference proteome</keyword>
<evidence type="ECO:0000313" key="2">
    <source>
        <dbReference type="EMBL" id="VEL31588.1"/>
    </source>
</evidence>
<comment type="caution">
    <text evidence="2">The sequence shown here is derived from an EMBL/GenBank/DDBJ whole genome shotgun (WGS) entry which is preliminary data.</text>
</comment>